<evidence type="ECO:0000313" key="3">
    <source>
        <dbReference type="EMBL" id="MCI16005.1"/>
    </source>
</evidence>
<evidence type="ECO:0000313" key="4">
    <source>
        <dbReference type="Proteomes" id="UP000265520"/>
    </source>
</evidence>
<keyword evidence="4" id="KW-1185">Reference proteome</keyword>
<dbReference type="EMBL" id="LXQA010098980">
    <property type="protein sequence ID" value="MCI16005.1"/>
    <property type="molecule type" value="Genomic_DNA"/>
</dbReference>
<evidence type="ECO:0000256" key="2">
    <source>
        <dbReference type="SAM" id="Phobius"/>
    </source>
</evidence>
<sequence>GDTMVGNAMFKGISKGQRKHVTIGDIKERSGAILDTKRSSHKVNSLIWTNQKFLSAEMFPCHLVTAKEFADGFESINELQPFLLLVLVNQMATAFCRLVAAVSRDMAMAATLGMFSLGMLLVAVSKDNIRKWWL</sequence>
<name>A0A392PYF9_9FABA</name>
<feature type="transmembrane region" description="Helical" evidence="2">
    <location>
        <begin position="82"/>
        <end position="100"/>
    </location>
</feature>
<comment type="caution">
    <text evidence="3">The sequence shown here is derived from an EMBL/GenBank/DDBJ whole genome shotgun (WGS) entry which is preliminary data.</text>
</comment>
<reference evidence="3 4" key="1">
    <citation type="journal article" date="2018" name="Front. Plant Sci.">
        <title>Red Clover (Trifolium pratense) and Zigzag Clover (T. medium) - A Picture of Genomic Similarities and Differences.</title>
        <authorList>
            <person name="Dluhosova J."/>
            <person name="Istvanek J."/>
            <person name="Nedelnik J."/>
            <person name="Repkova J."/>
        </authorList>
    </citation>
    <scope>NUCLEOTIDE SEQUENCE [LARGE SCALE GENOMIC DNA]</scope>
    <source>
        <strain evidence="4">cv. 10/8</strain>
        <tissue evidence="3">Leaf</tissue>
    </source>
</reference>
<organism evidence="3 4">
    <name type="scientific">Trifolium medium</name>
    <dbReference type="NCBI Taxonomy" id="97028"/>
    <lineage>
        <taxon>Eukaryota</taxon>
        <taxon>Viridiplantae</taxon>
        <taxon>Streptophyta</taxon>
        <taxon>Embryophyta</taxon>
        <taxon>Tracheophyta</taxon>
        <taxon>Spermatophyta</taxon>
        <taxon>Magnoliopsida</taxon>
        <taxon>eudicotyledons</taxon>
        <taxon>Gunneridae</taxon>
        <taxon>Pentapetalae</taxon>
        <taxon>rosids</taxon>
        <taxon>fabids</taxon>
        <taxon>Fabales</taxon>
        <taxon>Fabaceae</taxon>
        <taxon>Papilionoideae</taxon>
        <taxon>50 kb inversion clade</taxon>
        <taxon>NPAAA clade</taxon>
        <taxon>Hologalegina</taxon>
        <taxon>IRL clade</taxon>
        <taxon>Trifolieae</taxon>
        <taxon>Trifolium</taxon>
    </lineage>
</organism>
<evidence type="ECO:0000256" key="1">
    <source>
        <dbReference type="ARBA" id="ARBA00022448"/>
    </source>
</evidence>
<dbReference type="Proteomes" id="UP000265520">
    <property type="component" value="Unassembled WGS sequence"/>
</dbReference>
<keyword evidence="2" id="KW-0812">Transmembrane</keyword>
<proteinExistence type="predicted"/>
<feature type="non-terminal residue" evidence="3">
    <location>
        <position position="1"/>
    </location>
</feature>
<keyword evidence="2" id="KW-0472">Membrane</keyword>
<accession>A0A392PYF9</accession>
<keyword evidence="1" id="KW-0813">Transport</keyword>
<keyword evidence="2" id="KW-1133">Transmembrane helix</keyword>
<protein>
    <submittedName>
        <fullName evidence="3">Pleiotropic drug resistance protein</fullName>
    </submittedName>
</protein>
<dbReference type="PANTHER" id="PTHR19241">
    <property type="entry name" value="ATP-BINDING CASSETTE TRANSPORTER"/>
    <property type="match status" value="1"/>
</dbReference>
<dbReference type="AlphaFoldDB" id="A0A392PYF9"/>
<feature type="transmembrane region" description="Helical" evidence="2">
    <location>
        <begin position="106"/>
        <end position="124"/>
    </location>
</feature>